<keyword evidence="2" id="KW-0479">Metal-binding</keyword>
<feature type="domain" description="C2H2-type" evidence="8">
    <location>
        <begin position="29"/>
        <end position="56"/>
    </location>
</feature>
<dbReference type="FunFam" id="3.30.160.60:FF:000557">
    <property type="entry name" value="zinc finger and SCAN domain-containing protein 29"/>
    <property type="match status" value="1"/>
</dbReference>
<evidence type="ECO:0000256" key="5">
    <source>
        <dbReference type="ARBA" id="ARBA00022833"/>
    </source>
</evidence>
<evidence type="ECO:0000256" key="3">
    <source>
        <dbReference type="ARBA" id="ARBA00022737"/>
    </source>
</evidence>
<keyword evidence="6" id="KW-0539">Nucleus</keyword>
<dbReference type="FunFam" id="3.30.160.60:FF:001498">
    <property type="entry name" value="Zinc finger protein 404"/>
    <property type="match status" value="1"/>
</dbReference>
<keyword evidence="5" id="KW-0862">Zinc</keyword>
<reference evidence="9 10" key="1">
    <citation type="submission" date="2021-06" db="EMBL/GenBank/DDBJ databases">
        <title>Caerostris extrusa draft genome.</title>
        <authorList>
            <person name="Kono N."/>
            <person name="Arakawa K."/>
        </authorList>
    </citation>
    <scope>NUCLEOTIDE SEQUENCE [LARGE SCALE GENOMIC DNA]</scope>
</reference>
<dbReference type="InterPro" id="IPR036236">
    <property type="entry name" value="Znf_C2H2_sf"/>
</dbReference>
<evidence type="ECO:0000259" key="8">
    <source>
        <dbReference type="PROSITE" id="PS50157"/>
    </source>
</evidence>
<organism evidence="9 10">
    <name type="scientific">Caerostris extrusa</name>
    <name type="common">Bark spider</name>
    <name type="synonym">Caerostris bankana</name>
    <dbReference type="NCBI Taxonomy" id="172846"/>
    <lineage>
        <taxon>Eukaryota</taxon>
        <taxon>Metazoa</taxon>
        <taxon>Ecdysozoa</taxon>
        <taxon>Arthropoda</taxon>
        <taxon>Chelicerata</taxon>
        <taxon>Arachnida</taxon>
        <taxon>Araneae</taxon>
        <taxon>Araneomorphae</taxon>
        <taxon>Entelegynae</taxon>
        <taxon>Araneoidea</taxon>
        <taxon>Araneidae</taxon>
        <taxon>Caerostris</taxon>
    </lineage>
</organism>
<evidence type="ECO:0000256" key="2">
    <source>
        <dbReference type="ARBA" id="ARBA00022723"/>
    </source>
</evidence>
<dbReference type="GO" id="GO:0005634">
    <property type="term" value="C:nucleus"/>
    <property type="evidence" value="ECO:0007669"/>
    <property type="project" value="UniProtKB-SubCell"/>
</dbReference>
<dbReference type="Pfam" id="PF00096">
    <property type="entry name" value="zf-C2H2"/>
    <property type="match status" value="2"/>
</dbReference>
<evidence type="ECO:0000256" key="1">
    <source>
        <dbReference type="ARBA" id="ARBA00004123"/>
    </source>
</evidence>
<dbReference type="InterPro" id="IPR013087">
    <property type="entry name" value="Znf_C2H2_type"/>
</dbReference>
<comment type="subcellular location">
    <subcellularLocation>
        <location evidence="1">Nucleus</location>
    </subcellularLocation>
</comment>
<comment type="caution">
    <text evidence="9">The sequence shown here is derived from an EMBL/GenBank/DDBJ whole genome shotgun (WGS) entry which is preliminary data.</text>
</comment>
<sequence length="185" mass="21592">MNNVIFQGLLLLQNDHPPTKHAVSVNDFHRCTMCNYSTPHLRNMPKHVRTHTGERPYELPVLLSVSNRFLSCSIKDENIKSAVVPFSSVYRTQREPIFELNSSLRHLIGYNLLDETPLPNICFVDKPFVCHHCGKRFRFKGDMQRHTRIHTGEKPFKCNICMKSFRQSSHLNQHKIVHYRAAIQN</sequence>
<protein>
    <submittedName>
        <fullName evidence="9">Zinc finger protein 471</fullName>
    </submittedName>
</protein>
<feature type="domain" description="C2H2-type" evidence="8">
    <location>
        <begin position="128"/>
        <end position="155"/>
    </location>
</feature>
<keyword evidence="4 7" id="KW-0863">Zinc-finger</keyword>
<dbReference type="Gene3D" id="3.30.160.60">
    <property type="entry name" value="Classic Zinc Finger"/>
    <property type="match status" value="3"/>
</dbReference>
<proteinExistence type="predicted"/>
<evidence type="ECO:0000313" key="10">
    <source>
        <dbReference type="Proteomes" id="UP001054945"/>
    </source>
</evidence>
<dbReference type="Proteomes" id="UP001054945">
    <property type="component" value="Unassembled WGS sequence"/>
</dbReference>
<gene>
    <name evidence="9" type="primary">ZNF471_1</name>
    <name evidence="9" type="ORF">CEXT_653811</name>
</gene>
<keyword evidence="10" id="KW-1185">Reference proteome</keyword>
<dbReference type="SUPFAM" id="SSF57667">
    <property type="entry name" value="beta-beta-alpha zinc fingers"/>
    <property type="match status" value="2"/>
</dbReference>
<dbReference type="EMBL" id="BPLR01019664">
    <property type="protein sequence ID" value="GIX70285.1"/>
    <property type="molecule type" value="Genomic_DNA"/>
</dbReference>
<dbReference type="GO" id="GO:0008270">
    <property type="term" value="F:zinc ion binding"/>
    <property type="evidence" value="ECO:0007669"/>
    <property type="project" value="UniProtKB-KW"/>
</dbReference>
<evidence type="ECO:0000313" key="9">
    <source>
        <dbReference type="EMBL" id="GIX70285.1"/>
    </source>
</evidence>
<dbReference type="GO" id="GO:0000981">
    <property type="term" value="F:DNA-binding transcription factor activity, RNA polymerase II-specific"/>
    <property type="evidence" value="ECO:0007669"/>
    <property type="project" value="TreeGrafter"/>
</dbReference>
<evidence type="ECO:0000256" key="4">
    <source>
        <dbReference type="ARBA" id="ARBA00022771"/>
    </source>
</evidence>
<dbReference type="PANTHER" id="PTHR24394">
    <property type="entry name" value="ZINC FINGER PROTEIN"/>
    <property type="match status" value="1"/>
</dbReference>
<keyword evidence="3" id="KW-0677">Repeat</keyword>
<evidence type="ECO:0000256" key="7">
    <source>
        <dbReference type="PROSITE-ProRule" id="PRU00042"/>
    </source>
</evidence>
<accession>A0AAV4MDC2</accession>
<dbReference type="PROSITE" id="PS00028">
    <property type="entry name" value="ZINC_FINGER_C2H2_1"/>
    <property type="match status" value="2"/>
</dbReference>
<dbReference type="PANTHER" id="PTHR24394:SF44">
    <property type="entry name" value="ZINC FINGER PROTEIN 271-LIKE"/>
    <property type="match status" value="1"/>
</dbReference>
<dbReference type="PROSITE" id="PS50157">
    <property type="entry name" value="ZINC_FINGER_C2H2_2"/>
    <property type="match status" value="3"/>
</dbReference>
<evidence type="ECO:0000256" key="6">
    <source>
        <dbReference type="ARBA" id="ARBA00023242"/>
    </source>
</evidence>
<dbReference type="SMART" id="SM00355">
    <property type="entry name" value="ZnF_C2H2"/>
    <property type="match status" value="3"/>
</dbReference>
<name>A0AAV4MDC2_CAEEX</name>
<dbReference type="AlphaFoldDB" id="A0AAV4MDC2"/>
<feature type="domain" description="C2H2-type" evidence="8">
    <location>
        <begin position="156"/>
        <end position="178"/>
    </location>
</feature>